<gene>
    <name evidence="1" type="ORF">GCM10010140_43950</name>
</gene>
<name>A0ABQ2R426_9ACTN</name>
<proteinExistence type="predicted"/>
<dbReference type="EMBL" id="BMQJ01000011">
    <property type="protein sequence ID" value="GGQ09004.1"/>
    <property type="molecule type" value="Genomic_DNA"/>
</dbReference>
<evidence type="ECO:0000313" key="2">
    <source>
        <dbReference type="Proteomes" id="UP000611554"/>
    </source>
</evidence>
<organism evidence="1 2">
    <name type="scientific">Streptosporangium pseudovulgare</name>
    <dbReference type="NCBI Taxonomy" id="35765"/>
    <lineage>
        <taxon>Bacteria</taxon>
        <taxon>Bacillati</taxon>
        <taxon>Actinomycetota</taxon>
        <taxon>Actinomycetes</taxon>
        <taxon>Streptosporangiales</taxon>
        <taxon>Streptosporangiaceae</taxon>
        <taxon>Streptosporangium</taxon>
    </lineage>
</organism>
<dbReference type="Proteomes" id="UP000611554">
    <property type="component" value="Unassembled WGS sequence"/>
</dbReference>
<comment type="caution">
    <text evidence="1">The sequence shown here is derived from an EMBL/GenBank/DDBJ whole genome shotgun (WGS) entry which is preliminary data.</text>
</comment>
<accession>A0ABQ2R426</accession>
<evidence type="ECO:0000313" key="1">
    <source>
        <dbReference type="EMBL" id="GGQ09004.1"/>
    </source>
</evidence>
<keyword evidence="2" id="KW-1185">Reference proteome</keyword>
<reference evidence="2" key="1">
    <citation type="journal article" date="2019" name="Int. J. Syst. Evol. Microbiol.">
        <title>The Global Catalogue of Microorganisms (GCM) 10K type strain sequencing project: providing services to taxonomists for standard genome sequencing and annotation.</title>
        <authorList>
            <consortium name="The Broad Institute Genomics Platform"/>
            <consortium name="The Broad Institute Genome Sequencing Center for Infectious Disease"/>
            <person name="Wu L."/>
            <person name="Ma J."/>
        </authorList>
    </citation>
    <scope>NUCLEOTIDE SEQUENCE [LARGE SCALE GENOMIC DNA]</scope>
    <source>
        <strain evidence="2">JCM 3115</strain>
    </source>
</reference>
<protein>
    <submittedName>
        <fullName evidence="1">Uncharacterized protein</fullName>
    </submittedName>
</protein>
<sequence>MGREGGHTVYVRVLVARGLSGVQLVISDCHEVSGRSYGNGVKSPKKCEIERDSS</sequence>